<name>A0A923DY61_9SPHI</name>
<evidence type="ECO:0000256" key="1">
    <source>
        <dbReference type="SAM" id="Phobius"/>
    </source>
</evidence>
<comment type="caution">
    <text evidence="2">The sequence shown here is derived from an EMBL/GenBank/DDBJ whole genome shotgun (WGS) entry which is preliminary data.</text>
</comment>
<dbReference type="Proteomes" id="UP000601055">
    <property type="component" value="Unassembled WGS sequence"/>
</dbReference>
<reference evidence="2" key="1">
    <citation type="submission" date="2019-11" db="EMBL/GenBank/DDBJ databases">
        <title>Description of Pedobacter sp. LMG 31464T.</title>
        <authorList>
            <person name="Carlier A."/>
            <person name="Qi S."/>
            <person name="Vandamme P."/>
        </authorList>
    </citation>
    <scope>NUCLEOTIDE SEQUENCE</scope>
    <source>
        <strain evidence="2">LMG 31464</strain>
    </source>
</reference>
<dbReference type="InterPro" id="IPR011990">
    <property type="entry name" value="TPR-like_helical_dom_sf"/>
</dbReference>
<dbReference type="SUPFAM" id="SSF48452">
    <property type="entry name" value="TPR-like"/>
    <property type="match status" value="1"/>
</dbReference>
<accession>A0A923DY61</accession>
<keyword evidence="1" id="KW-0472">Membrane</keyword>
<evidence type="ECO:0000313" key="2">
    <source>
        <dbReference type="EMBL" id="MBB2144159.1"/>
    </source>
</evidence>
<keyword evidence="1" id="KW-1133">Transmembrane helix</keyword>
<keyword evidence="3" id="KW-1185">Reference proteome</keyword>
<evidence type="ECO:0000313" key="3">
    <source>
        <dbReference type="Proteomes" id="UP000601055"/>
    </source>
</evidence>
<protein>
    <recommendedName>
        <fullName evidence="4">Tetratricopeptide repeat-containing protein</fullName>
    </recommendedName>
</protein>
<gene>
    <name evidence="2" type="ORF">GM921_01565</name>
</gene>
<evidence type="ECO:0008006" key="4">
    <source>
        <dbReference type="Google" id="ProtNLM"/>
    </source>
</evidence>
<proteinExistence type="predicted"/>
<dbReference type="RefSeq" id="WP_182920856.1">
    <property type="nucleotide sequence ID" value="NZ_WNXD01000001.1"/>
</dbReference>
<organism evidence="2 3">
    <name type="scientific">Pedobacter planticolens</name>
    <dbReference type="NCBI Taxonomy" id="2679964"/>
    <lineage>
        <taxon>Bacteria</taxon>
        <taxon>Pseudomonadati</taxon>
        <taxon>Bacteroidota</taxon>
        <taxon>Sphingobacteriia</taxon>
        <taxon>Sphingobacteriales</taxon>
        <taxon>Sphingobacteriaceae</taxon>
        <taxon>Pedobacter</taxon>
    </lineage>
</organism>
<feature type="transmembrane region" description="Helical" evidence="1">
    <location>
        <begin position="89"/>
        <end position="107"/>
    </location>
</feature>
<dbReference type="AlphaFoldDB" id="A0A923DY61"/>
<dbReference type="EMBL" id="WNXD01000001">
    <property type="protein sequence ID" value="MBB2144159.1"/>
    <property type="molecule type" value="Genomic_DNA"/>
</dbReference>
<keyword evidence="1" id="KW-0812">Transmembrane</keyword>
<dbReference type="Gene3D" id="1.25.40.10">
    <property type="entry name" value="Tetratricopeptide repeat domain"/>
    <property type="match status" value="1"/>
</dbReference>
<sequence>MTEDKILLTARYAEGDLNEDESAAFETRMQSDEELQQHLKDYQHIHQSLKMQLANDANDERFKNTLKGLNKQYFRDEPKVISFKPALKWLTGVAAVLIVGLLVWAPWRSNLYEKYANNGQMLVTERGAEATTDLDKAAALYNEKNYSAAKTILEKLYVKEPANAMLGYYYGLTLLETTQLDSGRKVLTQIYTGESVFKYDSAYGIALSYLKEDKKAECKTWLQKIPKGTTHYQQAIELIEKL</sequence>